<dbReference type="Proteomes" id="UP000183567">
    <property type="component" value="Unassembled WGS sequence"/>
</dbReference>
<protein>
    <submittedName>
        <fullName evidence="1">Uncharacterized protein</fullName>
    </submittedName>
</protein>
<dbReference type="AlphaFoldDB" id="A0A1J8QG19"/>
<keyword evidence="2" id="KW-1185">Reference proteome</keyword>
<gene>
    <name evidence="1" type="ORF">AZE42_07431</name>
</gene>
<organism evidence="1 2">
    <name type="scientific">Rhizopogon vesiculosus</name>
    <dbReference type="NCBI Taxonomy" id="180088"/>
    <lineage>
        <taxon>Eukaryota</taxon>
        <taxon>Fungi</taxon>
        <taxon>Dikarya</taxon>
        <taxon>Basidiomycota</taxon>
        <taxon>Agaricomycotina</taxon>
        <taxon>Agaricomycetes</taxon>
        <taxon>Agaricomycetidae</taxon>
        <taxon>Boletales</taxon>
        <taxon>Suillineae</taxon>
        <taxon>Rhizopogonaceae</taxon>
        <taxon>Rhizopogon</taxon>
    </lineage>
</organism>
<evidence type="ECO:0000313" key="2">
    <source>
        <dbReference type="Proteomes" id="UP000183567"/>
    </source>
</evidence>
<sequence length="46" mass="5035">MTEEVAQRIVRNSIPVRQFDDLGEVAAVAVFPDGRRMATSSGAVMR</sequence>
<name>A0A1J8QG19_9AGAM</name>
<evidence type="ECO:0000313" key="1">
    <source>
        <dbReference type="EMBL" id="OJA08354.1"/>
    </source>
</evidence>
<dbReference type="EMBL" id="LVVM01006317">
    <property type="protein sequence ID" value="OJA08354.1"/>
    <property type="molecule type" value="Genomic_DNA"/>
</dbReference>
<proteinExistence type="predicted"/>
<reference evidence="1 2" key="1">
    <citation type="submission" date="2016-03" db="EMBL/GenBank/DDBJ databases">
        <title>Comparative genomics of the ectomycorrhizal sister species Rhizopogon vinicolor and Rhizopogon vesiculosus (Basidiomycota: Boletales) reveals a divergence of the mating type B locus.</title>
        <authorList>
            <person name="Mujic A.B."/>
            <person name="Kuo A."/>
            <person name="Tritt A."/>
            <person name="Lipzen A."/>
            <person name="Chen C."/>
            <person name="Johnson J."/>
            <person name="Sharma A."/>
            <person name="Barry K."/>
            <person name="Grigoriev I.V."/>
            <person name="Spatafora J.W."/>
        </authorList>
    </citation>
    <scope>NUCLEOTIDE SEQUENCE [LARGE SCALE GENOMIC DNA]</scope>
    <source>
        <strain evidence="1 2">AM-OR11-056</strain>
    </source>
</reference>
<comment type="caution">
    <text evidence="1">The sequence shown here is derived from an EMBL/GenBank/DDBJ whole genome shotgun (WGS) entry which is preliminary data.</text>
</comment>
<accession>A0A1J8QG19</accession>
<dbReference type="OrthoDB" id="427368at2759"/>